<dbReference type="EC" id="3.1.1.24" evidence="2"/>
<dbReference type="Pfam" id="PF12697">
    <property type="entry name" value="Abhydrolase_6"/>
    <property type="match status" value="1"/>
</dbReference>
<sequence length="251" mass="26865">MLDIVKSGAGKPLILLHSLLQDRSSFKEIARRLGAYRTVYNVNMPGFGTSPKAAPLEGYADAIAEAFDEHGIGPDVDVIGNGLGSFVALMLALRHGEKLNRIVLAGSAIRFPDPGRAAFRGMAVKSETDGMGALVDQAMLRMFSPEHIAAHPDQIAPLKAVFQLIDPDVFAAACRSLAELDLTADLDRIQAPALVVVGENDSATTLPLGRALSEALPNCRLEILEGLAHAPHLEDPDRFLSVIMPFLEIDP</sequence>
<dbReference type="PRINTS" id="PR00111">
    <property type="entry name" value="ABHYDROLASE"/>
</dbReference>
<feature type="domain" description="AB hydrolase-1" evidence="1">
    <location>
        <begin position="13"/>
        <end position="240"/>
    </location>
</feature>
<dbReference type="Gene3D" id="3.40.50.1820">
    <property type="entry name" value="alpha/beta hydrolase"/>
    <property type="match status" value="1"/>
</dbReference>
<dbReference type="InterPro" id="IPR050266">
    <property type="entry name" value="AB_hydrolase_sf"/>
</dbReference>
<accession>A0A1Y5U0B8</accession>
<evidence type="ECO:0000313" key="2">
    <source>
        <dbReference type="EMBL" id="SLN77931.1"/>
    </source>
</evidence>
<organism evidence="2 3">
    <name type="scientific">Roseisalinus antarcticus</name>
    <dbReference type="NCBI Taxonomy" id="254357"/>
    <lineage>
        <taxon>Bacteria</taxon>
        <taxon>Pseudomonadati</taxon>
        <taxon>Pseudomonadota</taxon>
        <taxon>Alphaproteobacteria</taxon>
        <taxon>Rhodobacterales</taxon>
        <taxon>Roseobacteraceae</taxon>
        <taxon>Roseisalinus</taxon>
    </lineage>
</organism>
<dbReference type="RefSeq" id="WP_085881239.1">
    <property type="nucleotide sequence ID" value="NZ_FWFZ01000070.1"/>
</dbReference>
<dbReference type="InterPro" id="IPR029058">
    <property type="entry name" value="AB_hydrolase_fold"/>
</dbReference>
<dbReference type="AlphaFoldDB" id="A0A1Y5U0B8"/>
<dbReference type="Proteomes" id="UP000193900">
    <property type="component" value="Unassembled WGS sequence"/>
</dbReference>
<dbReference type="EMBL" id="FWFZ01000070">
    <property type="protein sequence ID" value="SLN77931.1"/>
    <property type="molecule type" value="Genomic_DNA"/>
</dbReference>
<dbReference type="PANTHER" id="PTHR43798:SF33">
    <property type="entry name" value="HYDROLASE, PUTATIVE (AFU_ORTHOLOGUE AFUA_2G14860)-RELATED"/>
    <property type="match status" value="1"/>
</dbReference>
<dbReference type="GO" id="GO:0047570">
    <property type="term" value="F:3-oxoadipate enol-lactonase activity"/>
    <property type="evidence" value="ECO:0007669"/>
    <property type="project" value="UniProtKB-EC"/>
</dbReference>
<evidence type="ECO:0000313" key="3">
    <source>
        <dbReference type="Proteomes" id="UP000193900"/>
    </source>
</evidence>
<reference evidence="2 3" key="1">
    <citation type="submission" date="2017-03" db="EMBL/GenBank/DDBJ databases">
        <authorList>
            <person name="Afonso C.L."/>
            <person name="Miller P.J."/>
            <person name="Scott M.A."/>
            <person name="Spackman E."/>
            <person name="Goraichik I."/>
            <person name="Dimitrov K.M."/>
            <person name="Suarez D.L."/>
            <person name="Swayne D.E."/>
        </authorList>
    </citation>
    <scope>NUCLEOTIDE SEQUENCE [LARGE SCALE GENOMIC DNA]</scope>
    <source>
        <strain evidence="2 3">CECT 7023</strain>
    </source>
</reference>
<keyword evidence="3" id="KW-1185">Reference proteome</keyword>
<gene>
    <name evidence="2" type="primary">catD_3</name>
    <name evidence="2" type="ORF">ROA7023_04581</name>
</gene>
<dbReference type="SUPFAM" id="SSF53474">
    <property type="entry name" value="alpha/beta-Hydrolases"/>
    <property type="match status" value="1"/>
</dbReference>
<dbReference type="OrthoDB" id="9785847at2"/>
<proteinExistence type="predicted"/>
<dbReference type="InterPro" id="IPR000073">
    <property type="entry name" value="AB_hydrolase_1"/>
</dbReference>
<dbReference type="GO" id="GO:0016020">
    <property type="term" value="C:membrane"/>
    <property type="evidence" value="ECO:0007669"/>
    <property type="project" value="TreeGrafter"/>
</dbReference>
<dbReference type="PANTHER" id="PTHR43798">
    <property type="entry name" value="MONOACYLGLYCEROL LIPASE"/>
    <property type="match status" value="1"/>
</dbReference>
<evidence type="ECO:0000259" key="1">
    <source>
        <dbReference type="Pfam" id="PF12697"/>
    </source>
</evidence>
<protein>
    <submittedName>
        <fullName evidence="2">3-oxoadipate enol-lactonase 2</fullName>
        <ecNumber evidence="2">3.1.1.24</ecNumber>
    </submittedName>
</protein>
<name>A0A1Y5U0B8_9RHOB</name>
<keyword evidence="2" id="KW-0378">Hydrolase</keyword>